<dbReference type="STRING" id="136857.CTEST_02010"/>
<evidence type="ECO:0000313" key="2">
    <source>
        <dbReference type="Proteomes" id="UP000035540"/>
    </source>
</evidence>
<protein>
    <submittedName>
        <fullName evidence="1">Uncharacterized protein</fullName>
    </submittedName>
</protein>
<reference evidence="2" key="2">
    <citation type="submission" date="2015-05" db="EMBL/GenBank/DDBJ databases">
        <title>Complete genome sequence of Corynebacterium testudinoris DSM 44614, recovered from necrotic lesions in the mouth of a tortoise.</title>
        <authorList>
            <person name="Ruckert C."/>
            <person name="Albersmeier A."/>
            <person name="Winkler A."/>
            <person name="Tauch A."/>
        </authorList>
    </citation>
    <scope>NUCLEOTIDE SEQUENCE [LARGE SCALE GENOMIC DNA]</scope>
    <source>
        <strain evidence="2">DSM 44614</strain>
    </source>
</reference>
<keyword evidence="2" id="KW-1185">Reference proteome</keyword>
<name>A0A0G3H9Q1_9CORY</name>
<proteinExistence type="predicted"/>
<gene>
    <name evidence="1" type="ORF">CTEST_02010</name>
</gene>
<sequence length="100" mass="10373">MPLPDPIPQDVADALAQQLVAVPGVAGLHPGQFGEVALLYPRHRVPGLQVKGATLSIHLILDLTAGRPLAEIADEVRGLTAAVLPGLTADVHFSDAQESS</sequence>
<dbReference type="EMBL" id="CP011545">
    <property type="protein sequence ID" value="AKK07857.1"/>
    <property type="molecule type" value="Genomic_DNA"/>
</dbReference>
<evidence type="ECO:0000313" key="1">
    <source>
        <dbReference type="EMBL" id="AKK07857.1"/>
    </source>
</evidence>
<organism evidence="1 2">
    <name type="scientific">Corynebacterium testudinoris</name>
    <dbReference type="NCBI Taxonomy" id="136857"/>
    <lineage>
        <taxon>Bacteria</taxon>
        <taxon>Bacillati</taxon>
        <taxon>Actinomycetota</taxon>
        <taxon>Actinomycetes</taxon>
        <taxon>Mycobacteriales</taxon>
        <taxon>Corynebacteriaceae</taxon>
        <taxon>Corynebacterium</taxon>
    </lineage>
</organism>
<dbReference type="Proteomes" id="UP000035540">
    <property type="component" value="Chromosome"/>
</dbReference>
<dbReference type="PATRIC" id="fig|136857.5.peg.393"/>
<dbReference type="OrthoDB" id="5195799at2"/>
<dbReference type="KEGG" id="cted:CTEST_02010"/>
<dbReference type="AlphaFoldDB" id="A0A0G3H9Q1"/>
<dbReference type="RefSeq" id="WP_047252308.1">
    <property type="nucleotide sequence ID" value="NZ_CP011545.1"/>
</dbReference>
<accession>A0A0G3H9Q1</accession>
<reference evidence="1 2" key="1">
    <citation type="journal article" date="2015" name="Genome Announc.">
        <title>Complete Genome Sequence of the Type Strain Corynebacterium testudinoris DSM 44614, Recovered from Necrotic Lesions in the Mouth of a Tortoise.</title>
        <authorList>
            <person name="Ruckert C."/>
            <person name="Kriete M."/>
            <person name="Jaenicke S."/>
            <person name="Winkler A."/>
            <person name="Tauch A."/>
        </authorList>
    </citation>
    <scope>NUCLEOTIDE SEQUENCE [LARGE SCALE GENOMIC DNA]</scope>
    <source>
        <strain evidence="1 2">DSM 44614</strain>
    </source>
</reference>